<accession>A0ABU0HBV5</accession>
<protein>
    <submittedName>
        <fullName evidence="1">Uncharacterized protein (DUF2336 family)</fullName>
    </submittedName>
</protein>
<keyword evidence="2" id="KW-1185">Reference proteome</keyword>
<sequence>MHNLQVVEARMFDHLTTLAHDRSPARRAELLRSITDLFASAGHGVSSDVSEIYSDIVWHLVPGITMAERAEIALRLAELETAPHALIIALAQDEILLADPILRHSTVLSDEDLVRLSESLPRDHMVAIAGRSELSESVSDALIYNGDTTVLQAVARNPRARLSIAGLGRLVTEAGSDPALRRGLASRSGEPLGAMGELVPFPVHAPRSPRKVDPDQATGEVVVLKTAMADRSEAADAASRPVASVISAIASHDRMLEVAILLADHAGLPADLVSRMIAKTDSALLAILCKAAGIEDDTFALIADIRGRRFGQAPEAVAAAIEGYVGLPFAEAERALRFMRARHAEQVATTSLG</sequence>
<evidence type="ECO:0000313" key="2">
    <source>
        <dbReference type="Proteomes" id="UP001241603"/>
    </source>
</evidence>
<gene>
    <name evidence="1" type="ORF">QO014_004199</name>
</gene>
<organism evidence="1 2">
    <name type="scientific">Kaistia dalseonensis</name>
    <dbReference type="NCBI Taxonomy" id="410840"/>
    <lineage>
        <taxon>Bacteria</taxon>
        <taxon>Pseudomonadati</taxon>
        <taxon>Pseudomonadota</taxon>
        <taxon>Alphaproteobacteria</taxon>
        <taxon>Hyphomicrobiales</taxon>
        <taxon>Kaistiaceae</taxon>
        <taxon>Kaistia</taxon>
    </lineage>
</organism>
<dbReference type="Proteomes" id="UP001241603">
    <property type="component" value="Unassembled WGS sequence"/>
</dbReference>
<reference evidence="1 2" key="1">
    <citation type="submission" date="2023-07" db="EMBL/GenBank/DDBJ databases">
        <title>Genomic Encyclopedia of Type Strains, Phase IV (KMG-IV): sequencing the most valuable type-strain genomes for metagenomic binning, comparative biology and taxonomic classification.</title>
        <authorList>
            <person name="Goeker M."/>
        </authorList>
    </citation>
    <scope>NUCLEOTIDE SEQUENCE [LARGE SCALE GENOMIC DNA]</scope>
    <source>
        <strain evidence="1 2">B6-8</strain>
    </source>
</reference>
<evidence type="ECO:0000313" key="1">
    <source>
        <dbReference type="EMBL" id="MDQ0439793.1"/>
    </source>
</evidence>
<proteinExistence type="predicted"/>
<dbReference type="EMBL" id="JAUSVO010000006">
    <property type="protein sequence ID" value="MDQ0439793.1"/>
    <property type="molecule type" value="Genomic_DNA"/>
</dbReference>
<name>A0ABU0HBV5_9HYPH</name>
<dbReference type="Pfam" id="PF10098">
    <property type="entry name" value="DUF2336"/>
    <property type="match status" value="1"/>
</dbReference>
<dbReference type="RefSeq" id="WP_266350680.1">
    <property type="nucleotide sequence ID" value="NZ_JAPKNG010000006.1"/>
</dbReference>
<comment type="caution">
    <text evidence="1">The sequence shown here is derived from an EMBL/GenBank/DDBJ whole genome shotgun (WGS) entry which is preliminary data.</text>
</comment>
<dbReference type="InterPro" id="IPR019285">
    <property type="entry name" value="DUF2336"/>
</dbReference>